<organism evidence="3 4">
    <name type="scientific">Parasedimentitalea denitrificans</name>
    <dbReference type="NCBI Taxonomy" id="2211118"/>
    <lineage>
        <taxon>Bacteria</taxon>
        <taxon>Pseudomonadati</taxon>
        <taxon>Pseudomonadota</taxon>
        <taxon>Alphaproteobacteria</taxon>
        <taxon>Rhodobacterales</taxon>
        <taxon>Paracoccaceae</taxon>
        <taxon>Parasedimentitalea</taxon>
    </lineage>
</organism>
<gene>
    <name evidence="3" type="ORF">DL239_15150</name>
</gene>
<dbReference type="Gene3D" id="1.10.443.10">
    <property type="entry name" value="Intergrase catalytic core"/>
    <property type="match status" value="1"/>
</dbReference>
<keyword evidence="1" id="KW-0233">DNA recombination</keyword>
<sequence length="456" mass="51439">MECKVGASGKKIPPNMGLRNGIWHLRMRVPSRYKSVESKSELHRSLYTGDFEEAITRRGVIKTQVLAELNAKLAGKDPSPANHFEAIAQLATSRNFTYRTANELQTAGPAAIMERVLNLFGNKDTAQSEAATALLGGIERPKLTITEVAEKMHQWYPENVKNKAAKAKKTWKAQWTRPASKVVNLLGYDPVFHEISRSEAVSLRDALKDRVIDEDMLGKSAQKELRLLNTLWERFHNHLGVDDRVMPPSPFYNLGKGFGALDDEDSRKLEVPTEIIRDKIVAPGALDFMNDELRDITLVLAETGARQSEITDLPPHSIFLDDPIPHCWVRKETGEWAREIKNKPSKRKIPLVGVALEAFQRNPDGFPRYRYKGTYSAAANKVLHEKKILPEDITIGGLRHTFETRMEDAGYQNDVRAGMMGHSVKKARGREVYGNEMPLEKKLAILHNVMFNPSTR</sequence>
<protein>
    <recommendedName>
        <fullName evidence="2">Tyr recombinase domain-containing protein</fullName>
    </recommendedName>
</protein>
<evidence type="ECO:0000256" key="1">
    <source>
        <dbReference type="ARBA" id="ARBA00023172"/>
    </source>
</evidence>
<reference evidence="3 4" key="1">
    <citation type="submission" date="2018-05" db="EMBL/GenBank/DDBJ databases">
        <authorList>
            <person name="Zhang Y.-J."/>
        </authorList>
    </citation>
    <scope>NUCLEOTIDE SEQUENCE [LARGE SCALE GENOMIC DNA]</scope>
    <source>
        <strain evidence="3 4">CY04</strain>
    </source>
</reference>
<name>A0ABX0WDK6_9RHOB</name>
<feature type="domain" description="Tyr recombinase" evidence="2">
    <location>
        <begin position="270"/>
        <end position="448"/>
    </location>
</feature>
<dbReference type="EMBL" id="QHLQ01000016">
    <property type="protein sequence ID" value="NIZ62311.1"/>
    <property type="molecule type" value="Genomic_DNA"/>
</dbReference>
<comment type="caution">
    <text evidence="3">The sequence shown here is derived from an EMBL/GenBank/DDBJ whole genome shotgun (WGS) entry which is preliminary data.</text>
</comment>
<keyword evidence="4" id="KW-1185">Reference proteome</keyword>
<dbReference type="Proteomes" id="UP001429564">
    <property type="component" value="Unassembled WGS sequence"/>
</dbReference>
<dbReference type="SUPFAM" id="SSF56349">
    <property type="entry name" value="DNA breaking-rejoining enzymes"/>
    <property type="match status" value="1"/>
</dbReference>
<dbReference type="InterPro" id="IPR011010">
    <property type="entry name" value="DNA_brk_join_enz"/>
</dbReference>
<dbReference type="PROSITE" id="PS51898">
    <property type="entry name" value="TYR_RECOMBINASE"/>
    <property type="match status" value="1"/>
</dbReference>
<dbReference type="Pfam" id="PF20172">
    <property type="entry name" value="DUF6538"/>
    <property type="match status" value="1"/>
</dbReference>
<evidence type="ECO:0000259" key="2">
    <source>
        <dbReference type="PROSITE" id="PS51898"/>
    </source>
</evidence>
<dbReference type="InterPro" id="IPR013762">
    <property type="entry name" value="Integrase-like_cat_sf"/>
</dbReference>
<evidence type="ECO:0000313" key="4">
    <source>
        <dbReference type="Proteomes" id="UP001429564"/>
    </source>
</evidence>
<evidence type="ECO:0000313" key="3">
    <source>
        <dbReference type="EMBL" id="NIZ62311.1"/>
    </source>
</evidence>
<accession>A0ABX0WDK6</accession>
<proteinExistence type="predicted"/>
<dbReference type="InterPro" id="IPR002104">
    <property type="entry name" value="Integrase_catalytic"/>
</dbReference>
<dbReference type="InterPro" id="IPR046668">
    <property type="entry name" value="DUF6538"/>
</dbReference>